<evidence type="ECO:0000313" key="16">
    <source>
        <dbReference type="Proteomes" id="UP000176639"/>
    </source>
</evidence>
<keyword evidence="2 13" id="KW-0963">Cytoplasm</keyword>
<dbReference type="PROSITE" id="PS50862">
    <property type="entry name" value="AA_TRNA_LIGASE_II"/>
    <property type="match status" value="1"/>
</dbReference>
<dbReference type="Gene3D" id="3.30.54.20">
    <property type="match status" value="1"/>
</dbReference>
<dbReference type="Pfam" id="PF07973">
    <property type="entry name" value="tRNA_SAD"/>
    <property type="match status" value="1"/>
</dbReference>
<dbReference type="EMBL" id="MEYI01000031">
    <property type="protein sequence ID" value="OGD23689.1"/>
    <property type="molecule type" value="Genomic_DNA"/>
</dbReference>
<dbReference type="FunFam" id="3.40.50.800:FF:000001">
    <property type="entry name" value="Threonine--tRNA ligase"/>
    <property type="match status" value="1"/>
</dbReference>
<dbReference type="Proteomes" id="UP000176639">
    <property type="component" value="Unassembled WGS sequence"/>
</dbReference>
<dbReference type="Pfam" id="PF03129">
    <property type="entry name" value="HGTP_anticodon"/>
    <property type="match status" value="1"/>
</dbReference>
<evidence type="ECO:0000256" key="8">
    <source>
        <dbReference type="ARBA" id="ARBA00022840"/>
    </source>
</evidence>
<evidence type="ECO:0000256" key="10">
    <source>
        <dbReference type="ARBA" id="ARBA00022917"/>
    </source>
</evidence>
<evidence type="ECO:0000256" key="6">
    <source>
        <dbReference type="ARBA" id="ARBA00022741"/>
    </source>
</evidence>
<dbReference type="HAMAP" id="MF_00184">
    <property type="entry name" value="Thr_tRNA_synth"/>
    <property type="match status" value="1"/>
</dbReference>
<dbReference type="GO" id="GO:0005524">
    <property type="term" value="F:ATP binding"/>
    <property type="evidence" value="ECO:0007669"/>
    <property type="project" value="UniProtKB-UniRule"/>
</dbReference>
<evidence type="ECO:0000256" key="2">
    <source>
        <dbReference type="ARBA" id="ARBA00022490"/>
    </source>
</evidence>
<dbReference type="PANTHER" id="PTHR11451">
    <property type="entry name" value="THREONINE-TRNA LIGASE"/>
    <property type="match status" value="1"/>
</dbReference>
<dbReference type="GO" id="GO:0046872">
    <property type="term" value="F:metal ion binding"/>
    <property type="evidence" value="ECO:0007669"/>
    <property type="project" value="UniProtKB-KW"/>
</dbReference>
<comment type="subunit">
    <text evidence="13">Homodimer.</text>
</comment>
<organism evidence="15 16">
    <name type="scientific">Candidatus Azambacteria bacterium RBG_16_47_10</name>
    <dbReference type="NCBI Taxonomy" id="1797292"/>
    <lineage>
        <taxon>Bacteria</taxon>
        <taxon>Candidatus Azamiibacteriota</taxon>
    </lineage>
</organism>
<evidence type="ECO:0000256" key="7">
    <source>
        <dbReference type="ARBA" id="ARBA00022833"/>
    </source>
</evidence>
<dbReference type="InterPro" id="IPR006195">
    <property type="entry name" value="aa-tRNA-synth_II"/>
</dbReference>
<dbReference type="FunFam" id="3.30.980.10:FF:000005">
    <property type="entry name" value="Threonyl-tRNA synthetase, mitochondrial"/>
    <property type="match status" value="1"/>
</dbReference>
<dbReference type="InterPro" id="IPR012947">
    <property type="entry name" value="tRNA_SAD"/>
</dbReference>
<feature type="binding site" evidence="13">
    <location>
        <position position="459"/>
    </location>
    <ligand>
        <name>Zn(2+)</name>
        <dbReference type="ChEBI" id="CHEBI:29105"/>
        <note>catalytic</note>
    </ligand>
</feature>
<sequence>MENDKLTTIRHSLAHLLAMAVLEIDPGAKLGIGPVIENGFYYDILSTKPLSNGQLPQLENKMRAFMKRNPAFIREEVSVEDGKKLFASQPFKIELINDLVSEKKVTEVSTYKTGAFLDLCQGPHVKTTNEIPLEGFKLTKLAGAYWRGSEKNQMLTRIYGVAFETKKELDEYLKMMAEAERRDHRKLGKDLDLFMISDEVGKGLPLWLPNGMFVRRKLEDYMYQKEMAKGYKHVLTPVLAHENLYKTSGHLAHYKDDMYSPLDIEGEKYYLKPMNCPHHHMIFRHDMVSYRELPLRLAEFGNVHRFERSGVLTGLIRARGFTQNDSHIYCTKAQLKNELLSVLKLFKEVYKDFQIKDFWYRLSLPDLSNEAKYGDIEDKRMWDESSKIAEDTLKAFKVKYVKQEGEASFYGPKIDIQARNVMGKEDTIATVQLDFYSSKKFDLYYINEKGEKEHPVIIHRAIMGSFDRFFAFLVEKHAGIFPLWLAPVQMRVLPIAKTHKKYAKEVYKALTAAGIRVELKDSNDTIGKKIREGEMRKIPYLLIVGDKEVKAKSVAVRKAGKGDLGAMKLKQFIAQTLEEIAKKK</sequence>
<feature type="binding site" evidence="13">
    <location>
        <position position="327"/>
    </location>
    <ligand>
        <name>Zn(2+)</name>
        <dbReference type="ChEBI" id="CHEBI:29105"/>
        <note>catalytic</note>
    </ligand>
</feature>
<keyword evidence="6 13" id="KW-0547">Nucleotide-binding</keyword>
<keyword evidence="9 13" id="KW-0694">RNA-binding</keyword>
<dbReference type="InterPro" id="IPR002314">
    <property type="entry name" value="aa-tRNA-synt_IIb"/>
</dbReference>
<dbReference type="SUPFAM" id="SSF52954">
    <property type="entry name" value="Class II aaRS ABD-related"/>
    <property type="match status" value="1"/>
</dbReference>
<evidence type="ECO:0000259" key="14">
    <source>
        <dbReference type="PROSITE" id="PS50862"/>
    </source>
</evidence>
<keyword evidence="8 13" id="KW-0067">ATP-binding</keyword>
<dbReference type="Pfam" id="PF00587">
    <property type="entry name" value="tRNA-synt_2b"/>
    <property type="match status" value="1"/>
</dbReference>
<dbReference type="SUPFAM" id="SSF55186">
    <property type="entry name" value="ThrRS/AlaRS common domain"/>
    <property type="match status" value="1"/>
</dbReference>
<dbReference type="FunFam" id="3.30.930.10:FF:000002">
    <property type="entry name" value="Threonine--tRNA ligase"/>
    <property type="match status" value="1"/>
</dbReference>
<evidence type="ECO:0000256" key="3">
    <source>
        <dbReference type="ARBA" id="ARBA00022555"/>
    </source>
</evidence>
<dbReference type="EC" id="6.1.1.3" evidence="13"/>
<evidence type="ECO:0000256" key="13">
    <source>
        <dbReference type="HAMAP-Rule" id="MF_00184"/>
    </source>
</evidence>
<dbReference type="NCBIfam" id="TIGR00418">
    <property type="entry name" value="thrS"/>
    <property type="match status" value="1"/>
</dbReference>
<dbReference type="GO" id="GO:0000049">
    <property type="term" value="F:tRNA binding"/>
    <property type="evidence" value="ECO:0007669"/>
    <property type="project" value="UniProtKB-KW"/>
</dbReference>
<reference evidence="15 16" key="1">
    <citation type="journal article" date="2016" name="Nat. Commun.">
        <title>Thousands of microbial genomes shed light on interconnected biogeochemical processes in an aquifer system.</title>
        <authorList>
            <person name="Anantharaman K."/>
            <person name="Brown C.T."/>
            <person name="Hug L.A."/>
            <person name="Sharon I."/>
            <person name="Castelle C.J."/>
            <person name="Probst A.J."/>
            <person name="Thomas B.C."/>
            <person name="Singh A."/>
            <person name="Wilkins M.J."/>
            <person name="Karaoz U."/>
            <person name="Brodie E.L."/>
            <person name="Williams K.H."/>
            <person name="Hubbard S.S."/>
            <person name="Banfield J.F."/>
        </authorList>
    </citation>
    <scope>NUCLEOTIDE SEQUENCE [LARGE SCALE GENOMIC DNA]</scope>
</reference>
<evidence type="ECO:0000256" key="12">
    <source>
        <dbReference type="ARBA" id="ARBA00049515"/>
    </source>
</evidence>
<dbReference type="InterPro" id="IPR002320">
    <property type="entry name" value="Thr-tRNA-ligase_IIa"/>
</dbReference>
<dbReference type="GO" id="GO:0006435">
    <property type="term" value="P:threonyl-tRNA aminoacylation"/>
    <property type="evidence" value="ECO:0007669"/>
    <property type="project" value="UniProtKB-UniRule"/>
</dbReference>
<evidence type="ECO:0000313" key="15">
    <source>
        <dbReference type="EMBL" id="OGD23689.1"/>
    </source>
</evidence>
<feature type="domain" description="Aminoacyl-transfer RNA synthetases class-II family profile" evidence="14">
    <location>
        <begin position="183"/>
        <end position="482"/>
    </location>
</feature>
<dbReference type="GO" id="GO:0004829">
    <property type="term" value="F:threonine-tRNA ligase activity"/>
    <property type="evidence" value="ECO:0007669"/>
    <property type="project" value="UniProtKB-UniRule"/>
</dbReference>
<evidence type="ECO:0000256" key="1">
    <source>
        <dbReference type="ARBA" id="ARBA00008226"/>
    </source>
</evidence>
<dbReference type="CDD" id="cd00860">
    <property type="entry name" value="ThrRS_anticodon"/>
    <property type="match status" value="1"/>
</dbReference>
<dbReference type="Gene3D" id="3.40.50.800">
    <property type="entry name" value="Anticodon-binding domain"/>
    <property type="match status" value="1"/>
</dbReference>
<evidence type="ECO:0000256" key="9">
    <source>
        <dbReference type="ARBA" id="ARBA00022884"/>
    </source>
</evidence>
<name>A0A1F5AZC7_9BACT</name>
<comment type="caution">
    <text evidence="15">The sequence shown here is derived from an EMBL/GenBank/DDBJ whole genome shotgun (WGS) entry which is preliminary data.</text>
</comment>
<dbReference type="SUPFAM" id="SSF55681">
    <property type="entry name" value="Class II aaRS and biotin synthetases"/>
    <property type="match status" value="1"/>
</dbReference>
<dbReference type="Gene3D" id="3.30.980.10">
    <property type="entry name" value="Threonyl-trna Synthetase, Chain A, domain 2"/>
    <property type="match status" value="1"/>
</dbReference>
<keyword evidence="7 13" id="KW-0862">Zinc</keyword>
<comment type="caution">
    <text evidence="13">Lacks conserved residue(s) required for the propagation of feature annotation.</text>
</comment>
<dbReference type="PANTHER" id="PTHR11451:SF56">
    <property type="entry name" value="THREONINE--TRNA LIGASE 1"/>
    <property type="match status" value="1"/>
</dbReference>
<accession>A0A1F5AZC7</accession>
<keyword evidence="11 13" id="KW-0030">Aminoacyl-tRNA synthetase</keyword>
<keyword evidence="5 13" id="KW-0479">Metal-binding</keyword>
<dbReference type="CDD" id="cd00771">
    <property type="entry name" value="ThrRS_core"/>
    <property type="match status" value="1"/>
</dbReference>
<keyword evidence="3 13" id="KW-0820">tRNA-binding</keyword>
<dbReference type="GO" id="GO:0005737">
    <property type="term" value="C:cytoplasm"/>
    <property type="evidence" value="ECO:0007669"/>
    <property type="project" value="UniProtKB-SubCell"/>
</dbReference>
<protein>
    <recommendedName>
        <fullName evidence="13">Threonine--tRNA ligase</fullName>
        <ecNumber evidence="13">6.1.1.3</ecNumber>
    </recommendedName>
    <alternativeName>
        <fullName evidence="13">Threonyl-tRNA synthetase</fullName>
        <shortName evidence="13">ThrRS</shortName>
    </alternativeName>
</protein>
<dbReference type="InterPro" id="IPR047246">
    <property type="entry name" value="ThrRS_anticodon"/>
</dbReference>
<dbReference type="InterPro" id="IPR036621">
    <property type="entry name" value="Anticodon-bd_dom_sf"/>
</dbReference>
<comment type="subcellular location">
    <subcellularLocation>
        <location evidence="13">Cytoplasm</location>
    </subcellularLocation>
</comment>
<dbReference type="PRINTS" id="PR01047">
    <property type="entry name" value="TRNASYNTHTHR"/>
</dbReference>
<dbReference type="InterPro" id="IPR018163">
    <property type="entry name" value="Thr/Ala-tRNA-synth_IIc_edit"/>
</dbReference>
<dbReference type="Gene3D" id="3.30.930.10">
    <property type="entry name" value="Bira Bifunctional Protein, Domain 2"/>
    <property type="match status" value="1"/>
</dbReference>
<gene>
    <name evidence="13" type="primary">thrS</name>
    <name evidence="15" type="ORF">A2Z10_03495</name>
</gene>
<comment type="catalytic activity">
    <reaction evidence="12 13">
        <text>tRNA(Thr) + L-threonine + ATP = L-threonyl-tRNA(Thr) + AMP + diphosphate + H(+)</text>
        <dbReference type="Rhea" id="RHEA:24624"/>
        <dbReference type="Rhea" id="RHEA-COMP:9670"/>
        <dbReference type="Rhea" id="RHEA-COMP:9704"/>
        <dbReference type="ChEBI" id="CHEBI:15378"/>
        <dbReference type="ChEBI" id="CHEBI:30616"/>
        <dbReference type="ChEBI" id="CHEBI:33019"/>
        <dbReference type="ChEBI" id="CHEBI:57926"/>
        <dbReference type="ChEBI" id="CHEBI:78442"/>
        <dbReference type="ChEBI" id="CHEBI:78534"/>
        <dbReference type="ChEBI" id="CHEBI:456215"/>
        <dbReference type="EC" id="6.1.1.3"/>
    </reaction>
</comment>
<evidence type="ECO:0000256" key="4">
    <source>
        <dbReference type="ARBA" id="ARBA00022598"/>
    </source>
</evidence>
<comment type="cofactor">
    <cofactor evidence="13">
        <name>Zn(2+)</name>
        <dbReference type="ChEBI" id="CHEBI:29105"/>
    </cofactor>
    <text evidence="13">Binds 1 zinc ion per subunit.</text>
</comment>
<dbReference type="SMART" id="SM00863">
    <property type="entry name" value="tRNA_SAD"/>
    <property type="match status" value="1"/>
</dbReference>
<feature type="binding site" evidence="13">
    <location>
        <position position="276"/>
    </location>
    <ligand>
        <name>Zn(2+)</name>
        <dbReference type="ChEBI" id="CHEBI:29105"/>
        <note>catalytic</note>
    </ligand>
</feature>
<keyword evidence="10 13" id="KW-0648">Protein biosynthesis</keyword>
<dbReference type="InterPro" id="IPR033728">
    <property type="entry name" value="ThrRS_core"/>
</dbReference>
<evidence type="ECO:0000256" key="5">
    <source>
        <dbReference type="ARBA" id="ARBA00022723"/>
    </source>
</evidence>
<evidence type="ECO:0000256" key="11">
    <source>
        <dbReference type="ARBA" id="ARBA00023146"/>
    </source>
</evidence>
<comment type="similarity">
    <text evidence="1 13">Belongs to the class-II aminoacyl-tRNA synthetase family.</text>
</comment>
<dbReference type="InterPro" id="IPR004154">
    <property type="entry name" value="Anticodon-bd"/>
</dbReference>
<dbReference type="AlphaFoldDB" id="A0A1F5AZC7"/>
<keyword evidence="4 13" id="KW-0436">Ligase</keyword>
<proteinExistence type="inferred from homology"/>
<dbReference type="InterPro" id="IPR045864">
    <property type="entry name" value="aa-tRNA-synth_II/BPL/LPL"/>
</dbReference>